<evidence type="ECO:0000313" key="1">
    <source>
        <dbReference type="EMBL" id="UOR05844.1"/>
    </source>
</evidence>
<evidence type="ECO:0000313" key="2">
    <source>
        <dbReference type="Proteomes" id="UP000829925"/>
    </source>
</evidence>
<gene>
    <name evidence="1" type="ORF">MUN82_01800</name>
</gene>
<protein>
    <submittedName>
        <fullName evidence="1">Uncharacterized protein</fullName>
    </submittedName>
</protein>
<sequence>MTKIQRFLNQEFTPTEIESMETELKSKKGYLKMLQDSVVEAQIEIKALENKIGFAALYN</sequence>
<reference evidence="1 2" key="1">
    <citation type="submission" date="2022-04" db="EMBL/GenBank/DDBJ databases">
        <title>Hymenobacter sp. isolated from the air.</title>
        <authorList>
            <person name="Won M."/>
            <person name="Lee C.-M."/>
            <person name="Woen H.-Y."/>
            <person name="Kwon S.-W."/>
        </authorList>
    </citation>
    <scope>NUCLEOTIDE SEQUENCE [LARGE SCALE GENOMIC DNA]</scope>
    <source>
        <strain evidence="2">5413 J-13</strain>
    </source>
</reference>
<dbReference type="EMBL" id="CP095053">
    <property type="protein sequence ID" value="UOR05844.1"/>
    <property type="molecule type" value="Genomic_DNA"/>
</dbReference>
<proteinExistence type="predicted"/>
<dbReference type="KEGG" id="haei:MUN82_01800"/>
<dbReference type="Proteomes" id="UP000829925">
    <property type="component" value="Chromosome"/>
</dbReference>
<keyword evidence="2" id="KW-1185">Reference proteome</keyword>
<accession>A0A8T9SY45</accession>
<dbReference type="RefSeq" id="WP_245094409.1">
    <property type="nucleotide sequence ID" value="NZ_CP095053.1"/>
</dbReference>
<name>A0A8T9SY45_9BACT</name>
<organism evidence="1 2">
    <name type="scientific">Hymenobacter aerilatus</name>
    <dbReference type="NCBI Taxonomy" id="2932251"/>
    <lineage>
        <taxon>Bacteria</taxon>
        <taxon>Pseudomonadati</taxon>
        <taxon>Bacteroidota</taxon>
        <taxon>Cytophagia</taxon>
        <taxon>Cytophagales</taxon>
        <taxon>Hymenobacteraceae</taxon>
        <taxon>Hymenobacter</taxon>
    </lineage>
</organism>
<dbReference type="AlphaFoldDB" id="A0A8T9SY45"/>